<accession>A0A7R7XD69</accession>
<keyword evidence="2" id="KW-1185">Reference proteome</keyword>
<dbReference type="RefSeq" id="XP_041551082.1">
    <property type="nucleotide sequence ID" value="XM_041697837.1"/>
</dbReference>
<dbReference type="EMBL" id="AP024443">
    <property type="protein sequence ID" value="BCS18888.1"/>
    <property type="molecule type" value="Genomic_DNA"/>
</dbReference>
<sequence length="484" mass="55363">MGSHFPLEILFQIAEFIEPCKRTPFTPYTLVCRRWQAAFESLIYKRLNVCSDGFGVASGTLSLSQFQSMTSGAASRISRRYMVQSISYWVAVPYKLMDYRSIVPADGLEHYKEDNTVRNSNDEAFKNGMADLFNTLASWSGDHQFSLSLRVMGCKKTLEPGTRDILSADEDGRIKDGDTVVQPYRARFPDGKCELRDVTCIRELIFSSGHWIWVGAAMHIARCCTRLDGLFWDTYEFVKRDNLHYMQARRQAFADSLPHLPGTLKRLEYTNAAEGPYRASRPSLASEGVDLLSLNLQWMSTRLEELRLSGVFVSPEFLWPLDEQAKPIRTHIEWPNLRVLVVKQGQRFILSDTPEFELMYLAFGRREILNMRDIPSYKPSNKFSETGAELCHRTMISMGCAVHHMPRLQTINYDFPVNIFASFRLARDHEACSFQAAWMFDDEGCKPDHRVASASGFSLRALKTTLAPGFGTGLRMLYEVDYRM</sequence>
<evidence type="ECO:0000313" key="2">
    <source>
        <dbReference type="Proteomes" id="UP000654913"/>
    </source>
</evidence>
<evidence type="ECO:0000313" key="1">
    <source>
        <dbReference type="EMBL" id="BCS18888.1"/>
    </source>
</evidence>
<organism evidence="1 2">
    <name type="scientific">Aspergillus puulaauensis</name>
    <dbReference type="NCBI Taxonomy" id="1220207"/>
    <lineage>
        <taxon>Eukaryota</taxon>
        <taxon>Fungi</taxon>
        <taxon>Dikarya</taxon>
        <taxon>Ascomycota</taxon>
        <taxon>Pezizomycotina</taxon>
        <taxon>Eurotiomycetes</taxon>
        <taxon>Eurotiomycetidae</taxon>
        <taxon>Eurotiales</taxon>
        <taxon>Aspergillaceae</taxon>
        <taxon>Aspergillus</taxon>
    </lineage>
</organism>
<evidence type="ECO:0008006" key="3">
    <source>
        <dbReference type="Google" id="ProtNLM"/>
    </source>
</evidence>
<reference evidence="1" key="1">
    <citation type="submission" date="2021-01" db="EMBL/GenBank/DDBJ databases">
        <authorList>
            <consortium name="Aspergillus puulaauensis MK2 genome sequencing consortium"/>
            <person name="Kazuki M."/>
            <person name="Futagami T."/>
        </authorList>
    </citation>
    <scope>NUCLEOTIDE SEQUENCE</scope>
    <source>
        <strain evidence="1">MK2</strain>
    </source>
</reference>
<dbReference type="GeneID" id="64968893"/>
<dbReference type="KEGG" id="apuu:APUU_11716A"/>
<dbReference type="Proteomes" id="UP000654913">
    <property type="component" value="Chromosome 1"/>
</dbReference>
<reference evidence="1" key="2">
    <citation type="submission" date="2021-02" db="EMBL/GenBank/DDBJ databases">
        <title>Aspergillus puulaauensis MK2 genome sequence.</title>
        <authorList>
            <person name="Futagami T."/>
            <person name="Mori K."/>
            <person name="Kadooka C."/>
            <person name="Tanaka T."/>
        </authorList>
    </citation>
    <scope>NUCLEOTIDE SEQUENCE</scope>
    <source>
        <strain evidence="1">MK2</strain>
    </source>
</reference>
<dbReference type="OrthoDB" id="4802432at2759"/>
<protein>
    <recommendedName>
        <fullName evidence="3">F-box domain-containing protein</fullName>
    </recommendedName>
</protein>
<proteinExistence type="predicted"/>
<name>A0A7R7XD69_9EURO</name>
<dbReference type="AlphaFoldDB" id="A0A7R7XD69"/>
<gene>
    <name evidence="1" type="ORF">APUU_11716A</name>
</gene>